<evidence type="ECO:0000313" key="3">
    <source>
        <dbReference type="Proteomes" id="UP000075243"/>
    </source>
</evidence>
<feature type="transmembrane region" description="Helical" evidence="1">
    <location>
        <begin position="14"/>
        <end position="34"/>
    </location>
</feature>
<sequence>MLLNAISKLLRHRWTWRVTGFVSSIVGFYCYALSPSLRYLMGEWSLVKKVVYSLVSALVCTSTLLVHRDSCAWARGRGPFFKTLVGFAALVITSVFSFLEDRSEEGKKESGYGKTMNVISGAAFASMAMSFSMELELGFEVGVSNFMIGWFLVRAMKVRLMIAIVATLFCYMLLNLRYIPRILRPGPRYVPGYEAYFEDSA</sequence>
<dbReference type="Proteomes" id="UP000075243">
    <property type="component" value="Unassembled WGS sequence"/>
</dbReference>
<proteinExistence type="predicted"/>
<gene>
    <name evidence="2" type="ORF">KK1_027387</name>
</gene>
<keyword evidence="3" id="KW-1185">Reference proteome</keyword>
<dbReference type="AlphaFoldDB" id="A0A151S7P6"/>
<evidence type="ECO:0000313" key="2">
    <source>
        <dbReference type="EMBL" id="KYP50822.1"/>
    </source>
</evidence>
<organism evidence="2 3">
    <name type="scientific">Cajanus cajan</name>
    <name type="common">Pigeon pea</name>
    <name type="synonym">Cajanus indicus</name>
    <dbReference type="NCBI Taxonomy" id="3821"/>
    <lineage>
        <taxon>Eukaryota</taxon>
        <taxon>Viridiplantae</taxon>
        <taxon>Streptophyta</taxon>
        <taxon>Embryophyta</taxon>
        <taxon>Tracheophyta</taxon>
        <taxon>Spermatophyta</taxon>
        <taxon>Magnoliopsida</taxon>
        <taxon>eudicotyledons</taxon>
        <taxon>Gunneridae</taxon>
        <taxon>Pentapetalae</taxon>
        <taxon>rosids</taxon>
        <taxon>fabids</taxon>
        <taxon>Fabales</taxon>
        <taxon>Fabaceae</taxon>
        <taxon>Papilionoideae</taxon>
        <taxon>50 kb inversion clade</taxon>
        <taxon>NPAAA clade</taxon>
        <taxon>indigoferoid/millettioid clade</taxon>
        <taxon>Phaseoleae</taxon>
        <taxon>Cajanus</taxon>
    </lineage>
</organism>
<protein>
    <submittedName>
        <fullName evidence="2">Uncharacterized protein</fullName>
    </submittedName>
</protein>
<dbReference type="OMA" id="PRCTWRH"/>
<feature type="transmembrane region" description="Helical" evidence="1">
    <location>
        <begin position="137"/>
        <end position="153"/>
    </location>
</feature>
<feature type="transmembrane region" description="Helical" evidence="1">
    <location>
        <begin position="160"/>
        <end position="179"/>
    </location>
</feature>
<keyword evidence="1" id="KW-0812">Transmembrane</keyword>
<keyword evidence="1" id="KW-0472">Membrane</keyword>
<evidence type="ECO:0000256" key="1">
    <source>
        <dbReference type="SAM" id="Phobius"/>
    </source>
</evidence>
<dbReference type="EMBL" id="KQ483448">
    <property type="protein sequence ID" value="KYP50822.1"/>
    <property type="molecule type" value="Genomic_DNA"/>
</dbReference>
<keyword evidence="1" id="KW-1133">Transmembrane helix</keyword>
<dbReference type="Gramene" id="C.cajan_27063.t">
    <property type="protein sequence ID" value="C.cajan_27063.t.cds1"/>
    <property type="gene ID" value="C.cajan_27063"/>
</dbReference>
<feature type="transmembrane region" description="Helical" evidence="1">
    <location>
        <begin position="46"/>
        <end position="67"/>
    </location>
</feature>
<accession>A0A151S7P6</accession>
<reference evidence="2" key="1">
    <citation type="journal article" date="2012" name="Nat. Biotechnol.">
        <title>Draft genome sequence of pigeonpea (Cajanus cajan), an orphan legume crop of resource-poor farmers.</title>
        <authorList>
            <person name="Varshney R.K."/>
            <person name="Chen W."/>
            <person name="Li Y."/>
            <person name="Bharti A.K."/>
            <person name="Saxena R.K."/>
            <person name="Schlueter J.A."/>
            <person name="Donoghue M.T."/>
            <person name="Azam S."/>
            <person name="Fan G."/>
            <person name="Whaley A.M."/>
            <person name="Farmer A.D."/>
            <person name="Sheridan J."/>
            <person name="Iwata A."/>
            <person name="Tuteja R."/>
            <person name="Penmetsa R.V."/>
            <person name="Wu W."/>
            <person name="Upadhyaya H.D."/>
            <person name="Yang S.P."/>
            <person name="Shah T."/>
            <person name="Saxena K.B."/>
            <person name="Michael T."/>
            <person name="McCombie W.R."/>
            <person name="Yang B."/>
            <person name="Zhang G."/>
            <person name="Yang H."/>
            <person name="Wang J."/>
            <person name="Spillane C."/>
            <person name="Cook D.R."/>
            <person name="May G.D."/>
            <person name="Xu X."/>
            <person name="Jackson S.A."/>
        </authorList>
    </citation>
    <scope>NUCLEOTIDE SEQUENCE [LARGE SCALE GENOMIC DNA]</scope>
</reference>
<name>A0A151S7P6_CAJCA</name>
<feature type="transmembrane region" description="Helical" evidence="1">
    <location>
        <begin position="79"/>
        <end position="99"/>
    </location>
</feature>